<protein>
    <submittedName>
        <fullName evidence="1">Uncharacterized protein</fullName>
    </submittedName>
</protein>
<evidence type="ECO:0000313" key="1">
    <source>
        <dbReference type="EMBL" id="VTR95121.1"/>
    </source>
</evidence>
<dbReference type="Proteomes" id="UP000464178">
    <property type="component" value="Chromosome"/>
</dbReference>
<dbReference type="KEGG" id="gms:SOIL9_25930"/>
<dbReference type="RefSeq" id="WP_162669575.1">
    <property type="nucleotide sequence ID" value="NZ_LR593886.1"/>
</dbReference>
<sequence length="90" mass="10198">MIVTTESKAQNCRVMVAFDDRHDALIFVGRSSTHVRQEYIDSFMELLDEEERGHATTIQMQQWSGSPDAGRWVHKTDLKLPAPALVRVAA</sequence>
<keyword evidence="2" id="KW-1185">Reference proteome</keyword>
<accession>A0A6P2D1H4</accession>
<name>A0A6P2D1H4_9BACT</name>
<reference evidence="1 2" key="1">
    <citation type="submission" date="2019-05" db="EMBL/GenBank/DDBJ databases">
        <authorList>
            <consortium name="Science for Life Laboratories"/>
        </authorList>
    </citation>
    <scope>NUCLEOTIDE SEQUENCE [LARGE SCALE GENOMIC DNA]</scope>
    <source>
        <strain evidence="1">Soil9</strain>
    </source>
</reference>
<dbReference type="EMBL" id="LR593886">
    <property type="protein sequence ID" value="VTR95121.1"/>
    <property type="molecule type" value="Genomic_DNA"/>
</dbReference>
<evidence type="ECO:0000313" key="2">
    <source>
        <dbReference type="Proteomes" id="UP000464178"/>
    </source>
</evidence>
<gene>
    <name evidence="1" type="ORF">SOIL9_25930</name>
</gene>
<dbReference type="AlphaFoldDB" id="A0A6P2D1H4"/>
<organism evidence="1 2">
    <name type="scientific">Gemmata massiliana</name>
    <dbReference type="NCBI Taxonomy" id="1210884"/>
    <lineage>
        <taxon>Bacteria</taxon>
        <taxon>Pseudomonadati</taxon>
        <taxon>Planctomycetota</taxon>
        <taxon>Planctomycetia</taxon>
        <taxon>Gemmatales</taxon>
        <taxon>Gemmataceae</taxon>
        <taxon>Gemmata</taxon>
    </lineage>
</organism>
<proteinExistence type="predicted"/>